<feature type="non-terminal residue" evidence="10">
    <location>
        <position position="78"/>
    </location>
</feature>
<keyword evidence="11" id="KW-1185">Reference proteome</keyword>
<keyword evidence="7" id="KW-0206">Cytoskeleton</keyword>
<evidence type="ECO:0000256" key="5">
    <source>
        <dbReference type="ARBA" id="ARBA00022840"/>
    </source>
</evidence>
<evidence type="ECO:0000256" key="6">
    <source>
        <dbReference type="ARBA" id="ARBA00023175"/>
    </source>
</evidence>
<dbReference type="SUPFAM" id="SSF52540">
    <property type="entry name" value="P-loop containing nucleoside triphosphate hydrolases"/>
    <property type="match status" value="1"/>
</dbReference>
<dbReference type="PANTHER" id="PTHR47971:SF8">
    <property type="entry name" value="KINESIN-LIKE PROTEIN"/>
    <property type="match status" value="1"/>
</dbReference>
<evidence type="ECO:0000256" key="4">
    <source>
        <dbReference type="ARBA" id="ARBA00022741"/>
    </source>
</evidence>
<evidence type="ECO:0000256" key="7">
    <source>
        <dbReference type="ARBA" id="ARBA00023212"/>
    </source>
</evidence>
<dbReference type="EMBL" id="CAJOBP010080734">
    <property type="protein sequence ID" value="CAF4913940.1"/>
    <property type="molecule type" value="Genomic_DNA"/>
</dbReference>
<comment type="caution">
    <text evidence="8">Lacks conserved residue(s) required for the propagation of feature annotation.</text>
</comment>
<keyword evidence="2" id="KW-0963">Cytoplasm</keyword>
<dbReference type="GO" id="GO:0007019">
    <property type="term" value="P:microtubule depolymerization"/>
    <property type="evidence" value="ECO:0007669"/>
    <property type="project" value="TreeGrafter"/>
</dbReference>
<gene>
    <name evidence="10" type="ORF">UJA718_LOCUS46098</name>
</gene>
<dbReference type="GO" id="GO:0007018">
    <property type="term" value="P:microtubule-based movement"/>
    <property type="evidence" value="ECO:0007669"/>
    <property type="project" value="InterPro"/>
</dbReference>
<comment type="subcellular location">
    <subcellularLocation>
        <location evidence="1">Cytoplasm</location>
        <location evidence="1">Cytoskeleton</location>
    </subcellularLocation>
</comment>
<dbReference type="PROSITE" id="PS50067">
    <property type="entry name" value="KINESIN_MOTOR_2"/>
    <property type="match status" value="1"/>
</dbReference>
<evidence type="ECO:0000259" key="9">
    <source>
        <dbReference type="PROSITE" id="PS50067"/>
    </source>
</evidence>
<evidence type="ECO:0000256" key="1">
    <source>
        <dbReference type="ARBA" id="ARBA00004245"/>
    </source>
</evidence>
<dbReference type="InterPro" id="IPR036961">
    <property type="entry name" value="Kinesin_motor_dom_sf"/>
</dbReference>
<evidence type="ECO:0000313" key="10">
    <source>
        <dbReference type="EMBL" id="CAF4913940.1"/>
    </source>
</evidence>
<sequence length="78" mass="9221">GVYAQTARDIFHRLSQPQYRSSIEIFVTFYEIYCGKVFDLLNNKKRLRVLEDQKGLVQVCDRKEQQVKSVQDVLNIIQ</sequence>
<organism evidence="10 11">
    <name type="scientific">Rotaria socialis</name>
    <dbReference type="NCBI Taxonomy" id="392032"/>
    <lineage>
        <taxon>Eukaryota</taxon>
        <taxon>Metazoa</taxon>
        <taxon>Spiralia</taxon>
        <taxon>Gnathifera</taxon>
        <taxon>Rotifera</taxon>
        <taxon>Eurotatoria</taxon>
        <taxon>Bdelloidea</taxon>
        <taxon>Philodinida</taxon>
        <taxon>Philodinidae</taxon>
        <taxon>Rotaria</taxon>
    </lineage>
</organism>
<dbReference type="InterPro" id="IPR001752">
    <property type="entry name" value="Kinesin_motor_dom"/>
</dbReference>
<dbReference type="Gene3D" id="3.40.850.10">
    <property type="entry name" value="Kinesin motor domain"/>
    <property type="match status" value="1"/>
</dbReference>
<accession>A0A821VVN4</accession>
<comment type="similarity">
    <text evidence="8">Belongs to the TRAFAC class myosin-kinesin ATPase superfamily. Kinesin family.</text>
</comment>
<dbReference type="Proteomes" id="UP000663873">
    <property type="component" value="Unassembled WGS sequence"/>
</dbReference>
<evidence type="ECO:0000256" key="3">
    <source>
        <dbReference type="ARBA" id="ARBA00022701"/>
    </source>
</evidence>
<comment type="caution">
    <text evidence="10">The sequence shown here is derived from an EMBL/GenBank/DDBJ whole genome shotgun (WGS) entry which is preliminary data.</text>
</comment>
<feature type="domain" description="Kinesin motor" evidence="9">
    <location>
        <begin position="1"/>
        <end position="78"/>
    </location>
</feature>
<dbReference type="AlphaFoldDB" id="A0A821VVN4"/>
<reference evidence="10" key="1">
    <citation type="submission" date="2021-02" db="EMBL/GenBank/DDBJ databases">
        <authorList>
            <person name="Nowell W R."/>
        </authorList>
    </citation>
    <scope>NUCLEOTIDE SEQUENCE</scope>
</reference>
<dbReference type="GO" id="GO:0008017">
    <property type="term" value="F:microtubule binding"/>
    <property type="evidence" value="ECO:0007669"/>
    <property type="project" value="InterPro"/>
</dbReference>
<dbReference type="GO" id="GO:0003777">
    <property type="term" value="F:microtubule motor activity"/>
    <property type="evidence" value="ECO:0007669"/>
    <property type="project" value="InterPro"/>
</dbReference>
<evidence type="ECO:0000313" key="11">
    <source>
        <dbReference type="Proteomes" id="UP000663873"/>
    </source>
</evidence>
<proteinExistence type="inferred from homology"/>
<name>A0A821VVN4_9BILA</name>
<dbReference type="PANTHER" id="PTHR47971">
    <property type="entry name" value="KINESIN-RELATED PROTEIN 6"/>
    <property type="match status" value="1"/>
</dbReference>
<dbReference type="InterPro" id="IPR027417">
    <property type="entry name" value="P-loop_NTPase"/>
</dbReference>
<keyword evidence="5" id="KW-0067">ATP-binding</keyword>
<feature type="non-terminal residue" evidence="10">
    <location>
        <position position="1"/>
    </location>
</feature>
<keyword evidence="3" id="KW-0493">Microtubule</keyword>
<keyword evidence="4" id="KW-0547">Nucleotide-binding</keyword>
<dbReference type="Pfam" id="PF00225">
    <property type="entry name" value="Kinesin"/>
    <property type="match status" value="1"/>
</dbReference>
<evidence type="ECO:0000256" key="8">
    <source>
        <dbReference type="PROSITE-ProRule" id="PRU00283"/>
    </source>
</evidence>
<dbReference type="InterPro" id="IPR027640">
    <property type="entry name" value="Kinesin-like_fam"/>
</dbReference>
<protein>
    <recommendedName>
        <fullName evidence="9">Kinesin motor domain-containing protein</fullName>
    </recommendedName>
</protein>
<dbReference type="GO" id="GO:0005874">
    <property type="term" value="C:microtubule"/>
    <property type="evidence" value="ECO:0007669"/>
    <property type="project" value="UniProtKB-KW"/>
</dbReference>
<evidence type="ECO:0000256" key="2">
    <source>
        <dbReference type="ARBA" id="ARBA00022490"/>
    </source>
</evidence>
<dbReference type="GO" id="GO:0005524">
    <property type="term" value="F:ATP binding"/>
    <property type="evidence" value="ECO:0007669"/>
    <property type="project" value="UniProtKB-KW"/>
</dbReference>
<keyword evidence="6" id="KW-0505">Motor protein</keyword>